<sequence>MILKTMKNKSIKKVIDIVLDKNGGYLDCKKCQKIELLFGLFIFTNFCKTFNSLDVCYFFISRNFPLIFHFVSVTLFHARAFEICFFRGKKKIFYAKGSKNSKPFKNIYILKEHKILYKLMVWRFFDFPEKYAFRTLPYVAPLLGVQNNVTLAIISIGIINKRPSHLPRIVFLIGPCFTLHLFRYFNYPTFGPTWC</sequence>
<gene>
    <name evidence="2" type="ORF">BpHYR1_043289</name>
</gene>
<accession>A0A3M7PG21</accession>
<comment type="caution">
    <text evidence="2">The sequence shown here is derived from an EMBL/GenBank/DDBJ whole genome shotgun (WGS) entry which is preliminary data.</text>
</comment>
<evidence type="ECO:0000313" key="3">
    <source>
        <dbReference type="Proteomes" id="UP000276133"/>
    </source>
</evidence>
<keyword evidence="3" id="KW-1185">Reference proteome</keyword>
<proteinExistence type="predicted"/>
<keyword evidence="1" id="KW-0472">Membrane</keyword>
<keyword evidence="1" id="KW-0812">Transmembrane</keyword>
<feature type="transmembrane region" description="Helical" evidence="1">
    <location>
        <begin position="36"/>
        <end position="60"/>
    </location>
</feature>
<feature type="transmembrane region" description="Helical" evidence="1">
    <location>
        <begin position="166"/>
        <end position="185"/>
    </location>
</feature>
<feature type="transmembrane region" description="Helical" evidence="1">
    <location>
        <begin position="66"/>
        <end position="86"/>
    </location>
</feature>
<dbReference type="Proteomes" id="UP000276133">
    <property type="component" value="Unassembled WGS sequence"/>
</dbReference>
<feature type="transmembrane region" description="Helical" evidence="1">
    <location>
        <begin position="137"/>
        <end position="159"/>
    </location>
</feature>
<organism evidence="2 3">
    <name type="scientific">Brachionus plicatilis</name>
    <name type="common">Marine rotifer</name>
    <name type="synonym">Brachionus muelleri</name>
    <dbReference type="NCBI Taxonomy" id="10195"/>
    <lineage>
        <taxon>Eukaryota</taxon>
        <taxon>Metazoa</taxon>
        <taxon>Spiralia</taxon>
        <taxon>Gnathifera</taxon>
        <taxon>Rotifera</taxon>
        <taxon>Eurotatoria</taxon>
        <taxon>Monogononta</taxon>
        <taxon>Pseudotrocha</taxon>
        <taxon>Ploima</taxon>
        <taxon>Brachionidae</taxon>
        <taxon>Brachionus</taxon>
    </lineage>
</organism>
<protein>
    <submittedName>
        <fullName evidence="2">Uncharacterized protein</fullName>
    </submittedName>
</protein>
<dbReference type="AlphaFoldDB" id="A0A3M7PG21"/>
<dbReference type="EMBL" id="REGN01011007">
    <property type="protein sequence ID" value="RMZ98066.1"/>
    <property type="molecule type" value="Genomic_DNA"/>
</dbReference>
<keyword evidence="1" id="KW-1133">Transmembrane helix</keyword>
<reference evidence="2 3" key="1">
    <citation type="journal article" date="2018" name="Sci. Rep.">
        <title>Genomic signatures of local adaptation to the degree of environmental predictability in rotifers.</title>
        <authorList>
            <person name="Franch-Gras L."/>
            <person name="Hahn C."/>
            <person name="Garcia-Roger E.M."/>
            <person name="Carmona M.J."/>
            <person name="Serra M."/>
            <person name="Gomez A."/>
        </authorList>
    </citation>
    <scope>NUCLEOTIDE SEQUENCE [LARGE SCALE GENOMIC DNA]</scope>
    <source>
        <strain evidence="2">HYR1</strain>
    </source>
</reference>
<evidence type="ECO:0000256" key="1">
    <source>
        <dbReference type="SAM" id="Phobius"/>
    </source>
</evidence>
<name>A0A3M7PG21_BRAPC</name>
<evidence type="ECO:0000313" key="2">
    <source>
        <dbReference type="EMBL" id="RMZ98066.1"/>
    </source>
</evidence>